<dbReference type="EMBL" id="AP021875">
    <property type="protein sequence ID" value="BBO76665.1"/>
    <property type="molecule type" value="Genomic_DNA"/>
</dbReference>
<keyword evidence="1" id="KW-0808">Transferase</keyword>
<gene>
    <name evidence="6" type="ORF">DSCW_40820</name>
</gene>
<organism evidence="6 7">
    <name type="scientific">Desulfosarcina widdelii</name>
    <dbReference type="NCBI Taxonomy" id="947919"/>
    <lineage>
        <taxon>Bacteria</taxon>
        <taxon>Pseudomonadati</taxon>
        <taxon>Thermodesulfobacteriota</taxon>
        <taxon>Desulfobacteria</taxon>
        <taxon>Desulfobacterales</taxon>
        <taxon>Desulfosarcinaceae</taxon>
        <taxon>Desulfosarcina</taxon>
    </lineage>
</organism>
<dbReference type="RefSeq" id="WP_155305479.1">
    <property type="nucleotide sequence ID" value="NZ_AP021875.1"/>
</dbReference>
<accession>A0A5K7Z7H4</accession>
<dbReference type="InterPro" id="IPR001206">
    <property type="entry name" value="Diacylglycerol_kinase_cat_dom"/>
</dbReference>
<dbReference type="NCBIfam" id="TIGR00147">
    <property type="entry name" value="YegS/Rv2252/BmrU family lipid kinase"/>
    <property type="match status" value="1"/>
</dbReference>
<reference evidence="6 7" key="1">
    <citation type="submission" date="2019-11" db="EMBL/GenBank/DDBJ databases">
        <title>Comparative genomics of hydrocarbon-degrading Desulfosarcina strains.</title>
        <authorList>
            <person name="Watanabe M."/>
            <person name="Kojima H."/>
            <person name="Fukui M."/>
        </authorList>
    </citation>
    <scope>NUCLEOTIDE SEQUENCE [LARGE SCALE GENOMIC DNA]</scope>
    <source>
        <strain evidence="6 7">PP31</strain>
    </source>
</reference>
<dbReference type="Gene3D" id="3.40.50.10330">
    <property type="entry name" value="Probable inorganic polyphosphate/atp-NAD kinase, domain 1"/>
    <property type="match status" value="1"/>
</dbReference>
<keyword evidence="3 6" id="KW-0418">Kinase</keyword>
<dbReference type="Gene3D" id="2.60.200.40">
    <property type="match status" value="1"/>
</dbReference>
<dbReference type="GO" id="GO:0016301">
    <property type="term" value="F:kinase activity"/>
    <property type="evidence" value="ECO:0007669"/>
    <property type="project" value="UniProtKB-KW"/>
</dbReference>
<dbReference type="SMART" id="SM00046">
    <property type="entry name" value="DAGKc"/>
    <property type="match status" value="1"/>
</dbReference>
<dbReference type="GO" id="GO:0008654">
    <property type="term" value="P:phospholipid biosynthetic process"/>
    <property type="evidence" value="ECO:0007669"/>
    <property type="project" value="InterPro"/>
</dbReference>
<keyword evidence="4" id="KW-0067">ATP-binding</keyword>
<dbReference type="Pfam" id="PF00781">
    <property type="entry name" value="DAGK_cat"/>
    <property type="match status" value="1"/>
</dbReference>
<protein>
    <submittedName>
        <fullName evidence="6">Diacylglycerol kinase</fullName>
    </submittedName>
</protein>
<sequence>MTIALIANPSAGGQKGTRIIPRVEALLRRHGIDYRLFVTQYHEHALTIAGKLPPQRFDGIVSMGGDGTNFHVLNGLLKKYGPETLPPLGIIPVGSGNSFARDLGICSTMDGLQALVQGETRSVDVCSFSQQGDLWYFVNLAGFGFVTDVARTAHQLKRCGDFSYVLGVFYRLMGLRFHHMELTLDGRRIEAGNCFVEFCNSRYTGGKMLMAPEAKIDDGWFDVVVVEPLSRLSLVTTFPKIFKGTHGENPAVRFFKVKTAEVVTNPSKILLPDGEIFGSTPTRIDIHPKMVRYFS</sequence>
<evidence type="ECO:0000313" key="7">
    <source>
        <dbReference type="Proteomes" id="UP000427769"/>
    </source>
</evidence>
<dbReference type="PANTHER" id="PTHR12358:SF54">
    <property type="entry name" value="SPHINGOSINE KINASE RELATED PROTEIN"/>
    <property type="match status" value="1"/>
</dbReference>
<keyword evidence="2" id="KW-0547">Nucleotide-binding</keyword>
<dbReference type="PANTHER" id="PTHR12358">
    <property type="entry name" value="SPHINGOSINE KINASE"/>
    <property type="match status" value="1"/>
</dbReference>
<keyword evidence="7" id="KW-1185">Reference proteome</keyword>
<dbReference type="GO" id="GO:0005524">
    <property type="term" value="F:ATP binding"/>
    <property type="evidence" value="ECO:0007669"/>
    <property type="project" value="UniProtKB-KW"/>
</dbReference>
<name>A0A5K7Z7H4_9BACT</name>
<evidence type="ECO:0000256" key="3">
    <source>
        <dbReference type="ARBA" id="ARBA00022777"/>
    </source>
</evidence>
<dbReference type="InterPro" id="IPR016064">
    <property type="entry name" value="NAD/diacylglycerol_kinase_sf"/>
</dbReference>
<evidence type="ECO:0000256" key="1">
    <source>
        <dbReference type="ARBA" id="ARBA00022679"/>
    </source>
</evidence>
<dbReference type="KEGG" id="dwd:DSCW_40820"/>
<evidence type="ECO:0000313" key="6">
    <source>
        <dbReference type="EMBL" id="BBO76665.1"/>
    </source>
</evidence>
<evidence type="ECO:0000259" key="5">
    <source>
        <dbReference type="PROSITE" id="PS50146"/>
    </source>
</evidence>
<evidence type="ECO:0000256" key="4">
    <source>
        <dbReference type="ARBA" id="ARBA00022840"/>
    </source>
</evidence>
<dbReference type="SUPFAM" id="SSF111331">
    <property type="entry name" value="NAD kinase/diacylglycerol kinase-like"/>
    <property type="match status" value="1"/>
</dbReference>
<evidence type="ECO:0000256" key="2">
    <source>
        <dbReference type="ARBA" id="ARBA00022741"/>
    </source>
</evidence>
<dbReference type="PROSITE" id="PS50146">
    <property type="entry name" value="DAGK"/>
    <property type="match status" value="1"/>
</dbReference>
<dbReference type="OrthoDB" id="142078at2"/>
<dbReference type="Pfam" id="PF19279">
    <property type="entry name" value="YegS_C"/>
    <property type="match status" value="1"/>
</dbReference>
<dbReference type="InterPro" id="IPR050187">
    <property type="entry name" value="Lipid_Phosphate_FormReg"/>
</dbReference>
<proteinExistence type="predicted"/>
<dbReference type="InterPro" id="IPR045540">
    <property type="entry name" value="YegS/DAGK_C"/>
</dbReference>
<feature type="domain" description="DAGKc" evidence="5">
    <location>
        <begin position="1"/>
        <end position="132"/>
    </location>
</feature>
<dbReference type="Proteomes" id="UP000427769">
    <property type="component" value="Chromosome"/>
</dbReference>
<dbReference type="InterPro" id="IPR005218">
    <property type="entry name" value="Diacylglycerol/lipid_kinase"/>
</dbReference>
<dbReference type="InterPro" id="IPR017438">
    <property type="entry name" value="ATP-NAD_kinase_N"/>
</dbReference>
<dbReference type="AlphaFoldDB" id="A0A5K7Z7H4"/>